<keyword evidence="4" id="KW-0418">Kinase</keyword>
<dbReference type="GO" id="GO:0004674">
    <property type="term" value="F:protein serine/threonine kinase activity"/>
    <property type="evidence" value="ECO:0007669"/>
    <property type="project" value="UniProtKB-KW"/>
</dbReference>
<evidence type="ECO:0000256" key="5">
    <source>
        <dbReference type="ARBA" id="ARBA00022840"/>
    </source>
</evidence>
<dbReference type="GO" id="GO:0005524">
    <property type="term" value="F:ATP binding"/>
    <property type="evidence" value="ECO:0007669"/>
    <property type="project" value="UniProtKB-KW"/>
</dbReference>
<name>A0A2N9HI31_FAGSY</name>
<organism evidence="6">
    <name type="scientific">Fagus sylvatica</name>
    <name type="common">Beechnut</name>
    <dbReference type="NCBI Taxonomy" id="28930"/>
    <lineage>
        <taxon>Eukaryota</taxon>
        <taxon>Viridiplantae</taxon>
        <taxon>Streptophyta</taxon>
        <taxon>Embryophyta</taxon>
        <taxon>Tracheophyta</taxon>
        <taxon>Spermatophyta</taxon>
        <taxon>Magnoliopsida</taxon>
        <taxon>eudicotyledons</taxon>
        <taxon>Gunneridae</taxon>
        <taxon>Pentapetalae</taxon>
        <taxon>rosids</taxon>
        <taxon>fabids</taxon>
        <taxon>Fagales</taxon>
        <taxon>Fagaceae</taxon>
        <taxon>Fagus</taxon>
    </lineage>
</organism>
<keyword evidence="2" id="KW-0808">Transferase</keyword>
<dbReference type="EMBL" id="OIVN01003447">
    <property type="protein sequence ID" value="SPD11340.1"/>
    <property type="molecule type" value="Genomic_DNA"/>
</dbReference>
<reference evidence="6" key="1">
    <citation type="submission" date="2018-02" db="EMBL/GenBank/DDBJ databases">
        <authorList>
            <person name="Cohen D.B."/>
            <person name="Kent A.D."/>
        </authorList>
    </citation>
    <scope>NUCLEOTIDE SEQUENCE</scope>
</reference>
<dbReference type="GO" id="GO:0005886">
    <property type="term" value="C:plasma membrane"/>
    <property type="evidence" value="ECO:0007669"/>
    <property type="project" value="TreeGrafter"/>
</dbReference>
<dbReference type="AlphaFoldDB" id="A0A2N9HI31"/>
<evidence type="ECO:0008006" key="7">
    <source>
        <dbReference type="Google" id="ProtNLM"/>
    </source>
</evidence>
<evidence type="ECO:0000313" key="6">
    <source>
        <dbReference type="EMBL" id="SPD11340.1"/>
    </source>
</evidence>
<evidence type="ECO:0000256" key="2">
    <source>
        <dbReference type="ARBA" id="ARBA00022679"/>
    </source>
</evidence>
<protein>
    <recommendedName>
        <fullName evidence="7">S-locus receptor kinase C-terminal domain-containing protein</fullName>
    </recommendedName>
</protein>
<evidence type="ECO:0000256" key="1">
    <source>
        <dbReference type="ARBA" id="ARBA00022527"/>
    </source>
</evidence>
<keyword evidence="3" id="KW-0547">Nucleotide-binding</keyword>
<evidence type="ECO:0000256" key="4">
    <source>
        <dbReference type="ARBA" id="ARBA00022777"/>
    </source>
</evidence>
<dbReference type="PANTHER" id="PTHR27002:SF981">
    <property type="entry name" value="NON-SPECIFIC SERINE_THREONINE PROTEIN KINASE"/>
    <property type="match status" value="1"/>
</dbReference>
<dbReference type="Gene3D" id="3.30.200.20">
    <property type="entry name" value="Phosphorylase Kinase, domain 1"/>
    <property type="match status" value="1"/>
</dbReference>
<gene>
    <name evidence="6" type="ORF">FSB_LOCUS39222</name>
</gene>
<evidence type="ECO:0000256" key="3">
    <source>
        <dbReference type="ARBA" id="ARBA00022741"/>
    </source>
</evidence>
<proteinExistence type="predicted"/>
<dbReference type="SUPFAM" id="SSF56112">
    <property type="entry name" value="Protein kinase-like (PK-like)"/>
    <property type="match status" value="1"/>
</dbReference>
<dbReference type="InterPro" id="IPR011009">
    <property type="entry name" value="Kinase-like_dom_sf"/>
</dbReference>
<dbReference type="PANTHER" id="PTHR27002">
    <property type="entry name" value="RECEPTOR-LIKE SERINE/THREONINE-PROTEIN KINASE SD1-8"/>
    <property type="match status" value="1"/>
</dbReference>
<accession>A0A2N9HI31</accession>
<keyword evidence="5" id="KW-0067">ATP-binding</keyword>
<keyword evidence="1" id="KW-0723">Serine/threonine-protein kinase</keyword>
<sequence length="247" mass="27047">MSNGSYLFLSIKASEEIRLVLFSLKDKKAFGPDGFNAYSFKKAIWSTYGSDWAYVFSTNNEDLCDYHQLTGQETQSQTFDCLYCMRTERRKQPTLFNDVTASSTTFQDSRKFDESRRKPDLPIFDISTILAATDNFSPDKRLGQGGFGPVYKVWDLWMEGKGLEIVDSLLAEAYPAHEVSRCVHIGLLCVQEQATHRPTMAEIVFMHNGDGGSNIGGGVAAVVVTVASGSGARGDGVVAVGDYSGSG</sequence>